<proteinExistence type="predicted"/>
<evidence type="ECO:0000313" key="2">
    <source>
        <dbReference type="EnsemblPlants" id="ONIVA05G24880.1"/>
    </source>
</evidence>
<dbReference type="GO" id="GO:0005319">
    <property type="term" value="F:lipid transporter activity"/>
    <property type="evidence" value="ECO:0007669"/>
    <property type="project" value="TreeGrafter"/>
</dbReference>
<keyword evidence="1" id="KW-0732">Signal</keyword>
<dbReference type="PANTHER" id="PTHR34675:SF1">
    <property type="entry name" value="PROTEIN TRIGALACTOSYLDIACYLGLYCEROL 2, CHLOROPLASTIC"/>
    <property type="match status" value="1"/>
</dbReference>
<dbReference type="EnsemblPlants" id="ONIVA05G24880.1">
    <property type="protein sequence ID" value="ONIVA05G24880.1"/>
    <property type="gene ID" value="ONIVA05G24880"/>
</dbReference>
<organism evidence="2">
    <name type="scientific">Oryza nivara</name>
    <name type="common">Indian wild rice</name>
    <name type="synonym">Oryza sativa f. spontanea</name>
    <dbReference type="NCBI Taxonomy" id="4536"/>
    <lineage>
        <taxon>Eukaryota</taxon>
        <taxon>Viridiplantae</taxon>
        <taxon>Streptophyta</taxon>
        <taxon>Embryophyta</taxon>
        <taxon>Tracheophyta</taxon>
        <taxon>Spermatophyta</taxon>
        <taxon>Magnoliopsida</taxon>
        <taxon>Liliopsida</taxon>
        <taxon>Poales</taxon>
        <taxon>Poaceae</taxon>
        <taxon>BOP clade</taxon>
        <taxon>Oryzoideae</taxon>
        <taxon>Oryzeae</taxon>
        <taxon>Oryzinae</taxon>
        <taxon>Oryza</taxon>
    </lineage>
</organism>
<dbReference type="InterPro" id="IPR039342">
    <property type="entry name" value="TGD2-like"/>
</dbReference>
<dbReference type="STRING" id="4536.A0A0E0HHD9"/>
<dbReference type="GO" id="GO:0009706">
    <property type="term" value="C:chloroplast inner membrane"/>
    <property type="evidence" value="ECO:0007669"/>
    <property type="project" value="TreeGrafter"/>
</dbReference>
<name>A0A0E0HHD9_ORYNI</name>
<dbReference type="PANTHER" id="PTHR34675">
    <property type="entry name" value="PROTEIN TRIGALACTOSYLDIACYLGLYCEROL 2, CHLOROPLASTIC"/>
    <property type="match status" value="1"/>
</dbReference>
<protein>
    <recommendedName>
        <fullName evidence="4">Mce/MlaD domain-containing protein</fullName>
    </recommendedName>
</protein>
<dbReference type="Gramene" id="ONIVA05G24880.1">
    <property type="protein sequence ID" value="ONIVA05G24880.1"/>
    <property type="gene ID" value="ONIVA05G24880"/>
</dbReference>
<dbReference type="AlphaFoldDB" id="A0A0E0HHD9"/>
<feature type="signal peptide" evidence="1">
    <location>
        <begin position="1"/>
        <end position="17"/>
    </location>
</feature>
<evidence type="ECO:0000313" key="3">
    <source>
        <dbReference type="Proteomes" id="UP000006591"/>
    </source>
</evidence>
<reference evidence="2" key="2">
    <citation type="submission" date="2018-04" db="EMBL/GenBank/DDBJ databases">
        <title>OnivRS2 (Oryza nivara Reference Sequence Version 2).</title>
        <authorList>
            <person name="Zhang J."/>
            <person name="Kudrna D."/>
            <person name="Lee S."/>
            <person name="Talag J."/>
            <person name="Rajasekar S."/>
            <person name="Welchert J."/>
            <person name="Hsing Y.-I."/>
            <person name="Wing R.A."/>
        </authorList>
    </citation>
    <scope>NUCLEOTIDE SEQUENCE [LARGE SCALE GENOMIC DNA]</scope>
    <source>
        <strain evidence="2">SL10</strain>
    </source>
</reference>
<evidence type="ECO:0008006" key="4">
    <source>
        <dbReference type="Google" id="ProtNLM"/>
    </source>
</evidence>
<keyword evidence="3" id="KW-1185">Reference proteome</keyword>
<evidence type="ECO:0000256" key="1">
    <source>
        <dbReference type="SAM" id="SignalP"/>
    </source>
</evidence>
<feature type="chain" id="PRO_5002361678" description="Mce/MlaD domain-containing protein" evidence="1">
    <location>
        <begin position="18"/>
        <end position="145"/>
    </location>
</feature>
<dbReference type="Proteomes" id="UP000006591">
    <property type="component" value="Chromosome 5"/>
</dbReference>
<dbReference type="GO" id="GO:0005543">
    <property type="term" value="F:phospholipid binding"/>
    <property type="evidence" value="ECO:0007669"/>
    <property type="project" value="TreeGrafter"/>
</dbReference>
<reference evidence="2" key="1">
    <citation type="submission" date="2015-04" db="UniProtKB">
        <authorList>
            <consortium name="EnsemblPlants"/>
        </authorList>
    </citation>
    <scope>IDENTIFICATION</scope>
    <source>
        <strain evidence="2">SL10</strain>
    </source>
</reference>
<dbReference type="eggNOG" id="ENOG502QY75">
    <property type="taxonomic scope" value="Eukaryota"/>
</dbReference>
<accession>A0A0E0HHD9</accession>
<sequence length="145" mass="15721">MVTGEVLLALAVAWLRGLQLRSRFRKYQAVFEGQACGMCVGTPVRIRGVAVGSIVRVDSSLHIIDAYAESGLVMETMIDITPKDPLPTPSVGLLDPDCSREGLILCDKERIKGQQGVSLDAMVGILTRLGRDMEQIGVDKSFKFG</sequence>
<dbReference type="HOGENOM" id="CLU_1790026_0_0_1"/>